<dbReference type="RefSeq" id="WP_161058426.1">
    <property type="nucleotide sequence ID" value="NZ_WWCT01000078.1"/>
</dbReference>
<organism evidence="2 3">
    <name type="scientific">Duganella levis</name>
    <dbReference type="NCBI Taxonomy" id="2692169"/>
    <lineage>
        <taxon>Bacteria</taxon>
        <taxon>Pseudomonadati</taxon>
        <taxon>Pseudomonadota</taxon>
        <taxon>Betaproteobacteria</taxon>
        <taxon>Burkholderiales</taxon>
        <taxon>Oxalobacteraceae</taxon>
        <taxon>Telluria group</taxon>
        <taxon>Duganella</taxon>
    </lineage>
</organism>
<sequence length="427" mass="49082">LKQLHEELKELGFEGSYDRVAAFARVWRAGQTDRVNSASKRTYIPLSFAPGEAFQFDWSEDWAVIGGERVKLQVAHFKLSHSRAFFLRAYLLQTHEMLFDAHAHAFAAFGGIPRRGIYDNMKTAVDKVRTGKDRDVNARFDSMVSHYLFDAEFCNPASGWEKGQIEKNVRDSRHRIWQKVAPMETLDALNDWLTDECVNLWKQIRHPEADFTIWDAWEVERPHLMKNGRPFDGFVEHTKRVSPTCLVTFERNRYSVPASFANRPISLRVYPDRLLFVAEGNVVAEHIRDITRDHGPGRTMFNWRHYLAVLQRKPGALRNGAPFHEFPDEFKRLQAILMKRPGGDREMVEILALVMFHDEQHVLSAVRQALDAGAPSKQIVLNFLSRLLDGTPPPRITAPQALSLKVEPQADVGRYDKLRNRSLQDAA</sequence>
<gene>
    <name evidence="2" type="ORF">GTP69_30830</name>
</gene>
<name>A0ABW9W9M0_9BURK</name>
<comment type="caution">
    <text evidence="2">The sequence shown here is derived from an EMBL/GenBank/DDBJ whole genome shotgun (WGS) entry which is preliminary data.</text>
</comment>
<feature type="domain" description="Integrase catalytic" evidence="1">
    <location>
        <begin position="46"/>
        <end position="170"/>
    </location>
</feature>
<dbReference type="InterPro" id="IPR054353">
    <property type="entry name" value="IstA-like_C"/>
</dbReference>
<dbReference type="Proteomes" id="UP000642144">
    <property type="component" value="Unassembled WGS sequence"/>
</dbReference>
<dbReference type="EMBL" id="WWCT01000078">
    <property type="protein sequence ID" value="MYN30802.1"/>
    <property type="molecule type" value="Genomic_DNA"/>
</dbReference>
<evidence type="ECO:0000313" key="3">
    <source>
        <dbReference type="Proteomes" id="UP000642144"/>
    </source>
</evidence>
<dbReference type="PANTHER" id="PTHR35004">
    <property type="entry name" value="TRANSPOSASE RV3428C-RELATED"/>
    <property type="match status" value="1"/>
</dbReference>
<dbReference type="PROSITE" id="PS50994">
    <property type="entry name" value="INTEGRASE"/>
    <property type="match status" value="1"/>
</dbReference>
<reference evidence="2 3" key="1">
    <citation type="submission" date="2019-12" db="EMBL/GenBank/DDBJ databases">
        <title>Novel species isolated from a subtropical stream in China.</title>
        <authorList>
            <person name="Lu H."/>
        </authorList>
    </citation>
    <scope>NUCLEOTIDE SEQUENCE [LARGE SCALE GENOMIC DNA]</scope>
    <source>
        <strain evidence="2 3">CY42W</strain>
    </source>
</reference>
<keyword evidence="3" id="KW-1185">Reference proteome</keyword>
<evidence type="ECO:0000313" key="2">
    <source>
        <dbReference type="EMBL" id="MYN30802.1"/>
    </source>
</evidence>
<evidence type="ECO:0000259" key="1">
    <source>
        <dbReference type="PROSITE" id="PS50994"/>
    </source>
</evidence>
<protein>
    <submittedName>
        <fullName evidence="2">IS21 family transposase</fullName>
    </submittedName>
</protein>
<dbReference type="NCBIfam" id="NF033546">
    <property type="entry name" value="transpos_IS21"/>
    <property type="match status" value="1"/>
</dbReference>
<dbReference type="PANTHER" id="PTHR35004:SF7">
    <property type="entry name" value="INTEGRASE PROTEIN"/>
    <property type="match status" value="1"/>
</dbReference>
<feature type="non-terminal residue" evidence="2">
    <location>
        <position position="1"/>
    </location>
</feature>
<dbReference type="InterPro" id="IPR001584">
    <property type="entry name" value="Integrase_cat-core"/>
</dbReference>
<dbReference type="Pfam" id="PF22483">
    <property type="entry name" value="Mu-transpos_C_2"/>
    <property type="match status" value="1"/>
</dbReference>
<proteinExistence type="predicted"/>
<accession>A0ABW9W9M0</accession>